<protein>
    <submittedName>
        <fullName evidence="1">Uncharacterized protein</fullName>
    </submittedName>
</protein>
<evidence type="ECO:0000313" key="1">
    <source>
        <dbReference type="EMBL" id="CAG6703899.1"/>
    </source>
</evidence>
<reference evidence="1" key="1">
    <citation type="submission" date="2021-05" db="EMBL/GenBank/DDBJ databases">
        <authorList>
            <person name="Alioto T."/>
            <person name="Alioto T."/>
            <person name="Gomez Garrido J."/>
        </authorList>
    </citation>
    <scope>NUCLEOTIDE SEQUENCE</scope>
</reference>
<dbReference type="AlphaFoldDB" id="A0A8D8UDA1"/>
<proteinExistence type="predicted"/>
<organism evidence="1">
    <name type="scientific">Cacopsylla melanoneura</name>
    <dbReference type="NCBI Taxonomy" id="428564"/>
    <lineage>
        <taxon>Eukaryota</taxon>
        <taxon>Metazoa</taxon>
        <taxon>Ecdysozoa</taxon>
        <taxon>Arthropoda</taxon>
        <taxon>Hexapoda</taxon>
        <taxon>Insecta</taxon>
        <taxon>Pterygota</taxon>
        <taxon>Neoptera</taxon>
        <taxon>Paraneoptera</taxon>
        <taxon>Hemiptera</taxon>
        <taxon>Sternorrhyncha</taxon>
        <taxon>Psylloidea</taxon>
        <taxon>Psyllidae</taxon>
        <taxon>Psyllinae</taxon>
        <taxon>Cacopsylla</taxon>
    </lineage>
</organism>
<sequence length="110" mass="12641">MYTMYVLRSRQVVLGLYNTNFAKFNTYVPLSNAPCCLGFKLDYSVCLSPTGFMLHCLSSRNLNIKFQVSSSYHSRAMLVTSKFKRYLIDFLAMGFSDFNQKIRAASPTYE</sequence>
<accession>A0A8D8UDA1</accession>
<dbReference type="EMBL" id="HBUF01341264">
    <property type="protein sequence ID" value="CAG6703899.1"/>
    <property type="molecule type" value="Transcribed_RNA"/>
</dbReference>
<name>A0A8D8UDA1_9HEMI</name>